<dbReference type="Proteomes" id="UP000335636">
    <property type="component" value="Unassembled WGS sequence"/>
</dbReference>
<evidence type="ECO:0000313" key="2">
    <source>
        <dbReference type="EMBL" id="VTJ54539.1"/>
    </source>
</evidence>
<feature type="region of interest" description="Disordered" evidence="1">
    <location>
        <begin position="540"/>
        <end position="559"/>
    </location>
</feature>
<feature type="compositionally biased region" description="Low complexity" evidence="1">
    <location>
        <begin position="519"/>
        <end position="529"/>
    </location>
</feature>
<feature type="region of interest" description="Disordered" evidence="1">
    <location>
        <begin position="427"/>
        <end position="456"/>
    </location>
</feature>
<feature type="compositionally biased region" description="Basic residues" evidence="1">
    <location>
        <begin position="495"/>
        <end position="507"/>
    </location>
</feature>
<feature type="compositionally biased region" description="Basic and acidic residues" evidence="1">
    <location>
        <begin position="318"/>
        <end position="327"/>
    </location>
</feature>
<feature type="region of interest" description="Disordered" evidence="1">
    <location>
        <begin position="130"/>
        <end position="168"/>
    </location>
</feature>
<protein>
    <submittedName>
        <fullName evidence="2">Uncharacterized protein</fullName>
    </submittedName>
</protein>
<evidence type="ECO:0000313" key="3">
    <source>
        <dbReference type="Proteomes" id="UP000335636"/>
    </source>
</evidence>
<feature type="region of interest" description="Disordered" evidence="1">
    <location>
        <begin position="495"/>
        <end position="535"/>
    </location>
</feature>
<proteinExistence type="predicted"/>
<sequence>MGVSCSTTEAPGSREAGHICLATVTFRIIPSPPPPPFSSATIPQIRPEPQMEGTPSALHKRSQAAGSNCHWNPGRGQFLTNTADLQSDHFPGLSQMSSFWVLRPLEGLHRRCPSPPPPLLPLTGWMQRGTAAASGAHPGPQPQPSPRPRAAGSREGKLQKPSSGLRMTCPSVYVPPPPGVSHGGLNKAGSAPRRGDQGLVAAGQWVMKPALRVTAQGAGGAWGGVGVESRYRAHLFSERRVGTRGRGEGVPTPTPELSRRVDEARSSSCPRPWREGDVSVHTYTHSGGKRRSERRPTFPWLPPGGEKQLGAVSFPPTESREPKPGGEWHFGKEKCVCLETPEVVFQTRASAAREAPRGLTQAAWASRATRLEMMQVGLSPGSLQPRGGARQDIPGVARPTKKKAGGGGSISVPTYQDLGLRSFLNSKLERGNSQPDEVVTRVRDPGDSVPARTVPSHPLTATGAGLHFDFFLSLFGHCLGAPAHAHASLAALTHTHSHTRTQTRGRRQVGNFVGRSQRRSASSCSSGAQAPPPGCVVKRARVSDWSNRRDNTCSTPSFK</sequence>
<name>A0A5E4ABV9_MARMO</name>
<dbReference type="EMBL" id="CABDUW010000039">
    <property type="protein sequence ID" value="VTJ54539.1"/>
    <property type="molecule type" value="Genomic_DNA"/>
</dbReference>
<feature type="region of interest" description="Disordered" evidence="1">
    <location>
        <begin position="242"/>
        <end position="327"/>
    </location>
</feature>
<accession>A0A5E4ABV9</accession>
<organism evidence="2 3">
    <name type="scientific">Marmota monax</name>
    <name type="common">Woodchuck</name>
    <dbReference type="NCBI Taxonomy" id="9995"/>
    <lineage>
        <taxon>Eukaryota</taxon>
        <taxon>Metazoa</taxon>
        <taxon>Chordata</taxon>
        <taxon>Craniata</taxon>
        <taxon>Vertebrata</taxon>
        <taxon>Euteleostomi</taxon>
        <taxon>Mammalia</taxon>
        <taxon>Eutheria</taxon>
        <taxon>Euarchontoglires</taxon>
        <taxon>Glires</taxon>
        <taxon>Rodentia</taxon>
        <taxon>Sciuromorpha</taxon>
        <taxon>Sciuridae</taxon>
        <taxon>Xerinae</taxon>
        <taxon>Marmotini</taxon>
        <taxon>Marmota</taxon>
    </lineage>
</organism>
<evidence type="ECO:0000256" key="1">
    <source>
        <dbReference type="SAM" id="MobiDB-lite"/>
    </source>
</evidence>
<dbReference type="AlphaFoldDB" id="A0A5E4ABV9"/>
<gene>
    <name evidence="2" type="ORF">MONAX_5E032208</name>
</gene>
<comment type="caution">
    <text evidence="2">The sequence shown here is derived from an EMBL/GenBank/DDBJ whole genome shotgun (WGS) entry which is preliminary data.</text>
</comment>
<keyword evidence="3" id="KW-1185">Reference proteome</keyword>
<reference evidence="2" key="1">
    <citation type="submission" date="2019-04" db="EMBL/GenBank/DDBJ databases">
        <authorList>
            <person name="Alioto T."/>
            <person name="Alioto T."/>
        </authorList>
    </citation>
    <scope>NUCLEOTIDE SEQUENCE [LARGE SCALE GENOMIC DNA]</scope>
</reference>